<gene>
    <name evidence="2" type="ORF">I3517_27410</name>
</gene>
<feature type="transmembrane region" description="Helical" evidence="1">
    <location>
        <begin position="43"/>
        <end position="67"/>
    </location>
</feature>
<proteinExistence type="predicted"/>
<keyword evidence="1" id="KW-0812">Transmembrane</keyword>
<accession>A0A8I1A3H0</accession>
<evidence type="ECO:0000313" key="3">
    <source>
        <dbReference type="Proteomes" id="UP000627573"/>
    </source>
</evidence>
<comment type="caution">
    <text evidence="2">The sequence shown here is derived from an EMBL/GenBank/DDBJ whole genome shotgun (WGS) entry which is preliminary data.</text>
</comment>
<keyword evidence="3" id="KW-1185">Reference proteome</keyword>
<dbReference type="RefSeq" id="WP_197941969.1">
    <property type="nucleotide sequence ID" value="NZ_JAECSB010000085.1"/>
</dbReference>
<feature type="transmembrane region" description="Helical" evidence="1">
    <location>
        <begin position="74"/>
        <end position="94"/>
    </location>
</feature>
<evidence type="ECO:0008006" key="4">
    <source>
        <dbReference type="Google" id="ProtNLM"/>
    </source>
</evidence>
<keyword evidence="1" id="KW-1133">Transmembrane helix</keyword>
<dbReference type="AlphaFoldDB" id="A0A8I1A3H0"/>
<reference evidence="2 3" key="1">
    <citation type="submission" date="2020-12" db="EMBL/GenBank/DDBJ databases">
        <title>Draft genome sequence of furan degrading bacterial strain FUR100.</title>
        <authorList>
            <person name="Woiski C."/>
        </authorList>
    </citation>
    <scope>NUCLEOTIDE SEQUENCE [LARGE SCALE GENOMIC DNA]</scope>
    <source>
        <strain evidence="2 3">FUR100</strain>
    </source>
</reference>
<dbReference type="EMBL" id="JAECSB010000085">
    <property type="protein sequence ID" value="MBH5146337.1"/>
    <property type="molecule type" value="Genomic_DNA"/>
</dbReference>
<keyword evidence="1" id="KW-0472">Membrane</keyword>
<evidence type="ECO:0000313" key="2">
    <source>
        <dbReference type="EMBL" id="MBH5146337.1"/>
    </source>
</evidence>
<dbReference type="Proteomes" id="UP000627573">
    <property type="component" value="Unassembled WGS sequence"/>
</dbReference>
<organism evidence="2 3">
    <name type="scientific">Rhodococcus erythropolis</name>
    <name type="common">Arthrobacter picolinophilus</name>
    <dbReference type="NCBI Taxonomy" id="1833"/>
    <lineage>
        <taxon>Bacteria</taxon>
        <taxon>Bacillati</taxon>
        <taxon>Actinomycetota</taxon>
        <taxon>Actinomycetes</taxon>
        <taxon>Mycobacteriales</taxon>
        <taxon>Nocardiaceae</taxon>
        <taxon>Rhodococcus</taxon>
        <taxon>Rhodococcus erythropolis group</taxon>
    </lineage>
</organism>
<evidence type="ECO:0000256" key="1">
    <source>
        <dbReference type="SAM" id="Phobius"/>
    </source>
</evidence>
<name>A0A8I1A3H0_RHOER</name>
<sequence>MSITIFLLTLGAAARIVRFINSDYLARGVRAFFIRRLGPDHDIPYALTCAWCLSIWVAGGLFTVAWFYGEHPGFIIPAMALTASYLIGIAASNLDPAEVD</sequence>
<protein>
    <recommendedName>
        <fullName evidence="4">DUF1360 domain-containing protein</fullName>
    </recommendedName>
</protein>